<protein>
    <submittedName>
        <fullName evidence="1">Uncharacterized protein</fullName>
    </submittedName>
</protein>
<name>A0ACC1SBL5_9APHY</name>
<reference evidence="1" key="1">
    <citation type="submission" date="2022-07" db="EMBL/GenBank/DDBJ databases">
        <title>Genome Sequence of Phlebia brevispora.</title>
        <authorList>
            <person name="Buettner E."/>
        </authorList>
    </citation>
    <scope>NUCLEOTIDE SEQUENCE</scope>
    <source>
        <strain evidence="1">MPL23</strain>
    </source>
</reference>
<sequence>MSPDDSHSRTRVVLPASILDTDLYKFTMQQAVLQHFPDVDAIYQFTHRDPDVYFTRECFDLFVESVKHFGELALTEEERQWLPTGCPYFTQDYVDYLAQYRFKPEQVKATFHEKPGDSNLGRLHIQAIGPWRDTILWEVPLMSTLSEIYFNTADTDWSYNGQEEQAYEKGKIYLTTGCVFSEFGTRRRRSFHTQDLVMKGLVRASHDFPNTGKLMGTSNVHLALKYNVPPIGTIAQRLSEWYMGIGALRGYEHANSISLDLWEKTYPNDLHIALTDTFSTEAFYKDFVQDKTRAQRWSGLRQDSGDPMVFAPRAKEVYDSLGINYHEKIIIYSDAINVEKALKIYKQCTEVGFKCSFGIGTSLTNDFKKLSSGGKEKSKALNMVIKLAGVDGKHCVKISDELTKNTGDPQTVKLVKNIFNINV</sequence>
<keyword evidence="2" id="KW-1185">Reference proteome</keyword>
<evidence type="ECO:0000313" key="1">
    <source>
        <dbReference type="EMBL" id="KAJ3535969.1"/>
    </source>
</evidence>
<comment type="caution">
    <text evidence="1">The sequence shown here is derived from an EMBL/GenBank/DDBJ whole genome shotgun (WGS) entry which is preliminary data.</text>
</comment>
<dbReference type="Proteomes" id="UP001148662">
    <property type="component" value="Unassembled WGS sequence"/>
</dbReference>
<gene>
    <name evidence="1" type="ORF">NM688_g6901</name>
</gene>
<dbReference type="EMBL" id="JANHOG010001505">
    <property type="protein sequence ID" value="KAJ3535969.1"/>
    <property type="molecule type" value="Genomic_DNA"/>
</dbReference>
<evidence type="ECO:0000313" key="2">
    <source>
        <dbReference type="Proteomes" id="UP001148662"/>
    </source>
</evidence>
<accession>A0ACC1SBL5</accession>
<organism evidence="1 2">
    <name type="scientific">Phlebia brevispora</name>
    <dbReference type="NCBI Taxonomy" id="194682"/>
    <lineage>
        <taxon>Eukaryota</taxon>
        <taxon>Fungi</taxon>
        <taxon>Dikarya</taxon>
        <taxon>Basidiomycota</taxon>
        <taxon>Agaricomycotina</taxon>
        <taxon>Agaricomycetes</taxon>
        <taxon>Polyporales</taxon>
        <taxon>Meruliaceae</taxon>
        <taxon>Phlebia</taxon>
    </lineage>
</organism>
<proteinExistence type="predicted"/>